<dbReference type="KEGG" id="anr:Ana3638_04480"/>
<dbReference type="CDD" id="cd01392">
    <property type="entry name" value="HTH_LacI"/>
    <property type="match status" value="1"/>
</dbReference>
<dbReference type="GO" id="GO:0000976">
    <property type="term" value="F:transcription cis-regulatory region binding"/>
    <property type="evidence" value="ECO:0007669"/>
    <property type="project" value="TreeGrafter"/>
</dbReference>
<reference evidence="5 6" key="1">
    <citation type="submission" date="2020-01" db="EMBL/GenBank/DDBJ databases">
        <title>Genome analysis of Anaerocolumna sp. CBA3638.</title>
        <authorList>
            <person name="Kim J."/>
            <person name="Roh S.W."/>
        </authorList>
    </citation>
    <scope>NUCLEOTIDE SEQUENCE [LARGE SCALE GENOMIC DNA]</scope>
    <source>
        <strain evidence="5 6">CBA3638</strain>
    </source>
</reference>
<keyword evidence="6" id="KW-1185">Reference proteome</keyword>
<sequence length="336" mass="37116">MKRSTITIEEIAAKANVSIATVSRIINHKDSVKQETRQRVLAVMEELNFLPKSASPLCDANSNVILMCVPEFDNPFNSLVINGVQKSAHDHGFDVLLLQAKAFYTDSSDYMNILKNNSIAGIIILSSVPHPTLIEELSFRCPVVMCSEYCEEYNVPFVSIDDVAAAKTAVNYLISSGCKKIGMINCSPKHKYARHREQGYREALEEAGITVNESWIAHISSINYSLALSNAMHILSLPDHPDAFFTASDVFAVSVMNGARKLGLSVPEDVSVVGFDNIELSTMTEPQITTIEQPSYQLGFQACELLVEKIDKPFLEDKQIILGTELIVRGSTLLKK</sequence>
<proteinExistence type="predicted"/>
<dbReference type="SUPFAM" id="SSF53822">
    <property type="entry name" value="Periplasmic binding protein-like I"/>
    <property type="match status" value="1"/>
</dbReference>
<dbReference type="Gene3D" id="3.40.50.2300">
    <property type="match status" value="2"/>
</dbReference>
<organism evidence="5 6">
    <name type="scientific">Anaerocolumna sedimenticola</name>
    <dbReference type="NCBI Taxonomy" id="2696063"/>
    <lineage>
        <taxon>Bacteria</taxon>
        <taxon>Bacillati</taxon>
        <taxon>Bacillota</taxon>
        <taxon>Clostridia</taxon>
        <taxon>Lachnospirales</taxon>
        <taxon>Lachnospiraceae</taxon>
        <taxon>Anaerocolumna</taxon>
    </lineage>
</organism>
<dbReference type="PANTHER" id="PTHR30146">
    <property type="entry name" value="LACI-RELATED TRANSCRIPTIONAL REPRESSOR"/>
    <property type="match status" value="1"/>
</dbReference>
<evidence type="ECO:0000256" key="2">
    <source>
        <dbReference type="ARBA" id="ARBA00023125"/>
    </source>
</evidence>
<gene>
    <name evidence="5" type="ORF">Ana3638_04480</name>
</gene>
<keyword evidence="3" id="KW-0804">Transcription</keyword>
<dbReference type="InterPro" id="IPR028082">
    <property type="entry name" value="Peripla_BP_I"/>
</dbReference>
<evidence type="ECO:0000256" key="3">
    <source>
        <dbReference type="ARBA" id="ARBA00023163"/>
    </source>
</evidence>
<dbReference type="AlphaFoldDB" id="A0A6P1TJ38"/>
<dbReference type="GO" id="GO:0003700">
    <property type="term" value="F:DNA-binding transcription factor activity"/>
    <property type="evidence" value="ECO:0007669"/>
    <property type="project" value="TreeGrafter"/>
</dbReference>
<accession>A0A6P1TJ38</accession>
<keyword evidence="1" id="KW-0805">Transcription regulation</keyword>
<dbReference type="EMBL" id="CP048000">
    <property type="protein sequence ID" value="QHQ60129.1"/>
    <property type="molecule type" value="Genomic_DNA"/>
</dbReference>
<dbReference type="SMART" id="SM00354">
    <property type="entry name" value="HTH_LACI"/>
    <property type="match status" value="1"/>
</dbReference>
<evidence type="ECO:0000313" key="5">
    <source>
        <dbReference type="EMBL" id="QHQ60129.1"/>
    </source>
</evidence>
<dbReference type="RefSeq" id="WP_161836965.1">
    <property type="nucleotide sequence ID" value="NZ_CP048000.1"/>
</dbReference>
<dbReference type="InterPro" id="IPR046335">
    <property type="entry name" value="LacI/GalR-like_sensor"/>
</dbReference>
<evidence type="ECO:0000313" key="6">
    <source>
        <dbReference type="Proteomes" id="UP000464314"/>
    </source>
</evidence>
<dbReference type="Gene3D" id="1.10.260.40">
    <property type="entry name" value="lambda repressor-like DNA-binding domains"/>
    <property type="match status" value="1"/>
</dbReference>
<name>A0A6P1TJ38_9FIRM</name>
<dbReference type="Pfam" id="PF00356">
    <property type="entry name" value="LacI"/>
    <property type="match status" value="1"/>
</dbReference>
<dbReference type="PANTHER" id="PTHR30146:SF109">
    <property type="entry name" value="HTH-TYPE TRANSCRIPTIONAL REGULATOR GALS"/>
    <property type="match status" value="1"/>
</dbReference>
<dbReference type="Pfam" id="PF13377">
    <property type="entry name" value="Peripla_BP_3"/>
    <property type="match status" value="1"/>
</dbReference>
<evidence type="ECO:0000259" key="4">
    <source>
        <dbReference type="PROSITE" id="PS50932"/>
    </source>
</evidence>
<dbReference type="InterPro" id="IPR010982">
    <property type="entry name" value="Lambda_DNA-bd_dom_sf"/>
</dbReference>
<dbReference type="InterPro" id="IPR000843">
    <property type="entry name" value="HTH_LacI"/>
</dbReference>
<keyword evidence="2" id="KW-0238">DNA-binding</keyword>
<dbReference type="PROSITE" id="PS50932">
    <property type="entry name" value="HTH_LACI_2"/>
    <property type="match status" value="1"/>
</dbReference>
<dbReference type="PROSITE" id="PS00356">
    <property type="entry name" value="HTH_LACI_1"/>
    <property type="match status" value="1"/>
</dbReference>
<dbReference type="Proteomes" id="UP000464314">
    <property type="component" value="Chromosome"/>
</dbReference>
<evidence type="ECO:0000256" key="1">
    <source>
        <dbReference type="ARBA" id="ARBA00023015"/>
    </source>
</evidence>
<protein>
    <submittedName>
        <fullName evidence="5">Substrate-binding domain-containing protein</fullName>
    </submittedName>
</protein>
<feature type="domain" description="HTH lacI-type" evidence="4">
    <location>
        <begin position="6"/>
        <end position="51"/>
    </location>
</feature>
<dbReference type="SUPFAM" id="SSF47413">
    <property type="entry name" value="lambda repressor-like DNA-binding domains"/>
    <property type="match status" value="1"/>
</dbReference>
<dbReference type="CDD" id="cd06284">
    <property type="entry name" value="PBP1_LacI-like"/>
    <property type="match status" value="1"/>
</dbReference>